<organism evidence="2 3">
    <name type="scientific">Candidatus Bacteroides merdipullorum</name>
    <dbReference type="NCBI Taxonomy" id="2838474"/>
    <lineage>
        <taxon>Bacteria</taxon>
        <taxon>Pseudomonadati</taxon>
        <taxon>Bacteroidota</taxon>
        <taxon>Bacteroidia</taxon>
        <taxon>Bacteroidales</taxon>
        <taxon>Bacteroidaceae</taxon>
        <taxon>Bacteroides</taxon>
    </lineage>
</organism>
<dbReference type="Pfam" id="PF14292">
    <property type="entry name" value="SusE"/>
    <property type="match status" value="1"/>
</dbReference>
<evidence type="ECO:0000313" key="2">
    <source>
        <dbReference type="EMBL" id="HIZ01588.1"/>
    </source>
</evidence>
<proteinExistence type="predicted"/>
<evidence type="ECO:0000313" key="3">
    <source>
        <dbReference type="Proteomes" id="UP000824023"/>
    </source>
</evidence>
<comment type="caution">
    <text evidence="2">The sequence shown here is derived from an EMBL/GenBank/DDBJ whole genome shotgun (WGS) entry which is preliminary data.</text>
</comment>
<name>A0A9D2A3G8_9BACE</name>
<feature type="domain" description="SusE outer membrane protein" evidence="1">
    <location>
        <begin position="24"/>
        <end position="117"/>
    </location>
</feature>
<dbReference type="Proteomes" id="UP000824023">
    <property type="component" value="Unassembled WGS sequence"/>
</dbReference>
<sequence length="383" mass="41791">MKKLLNYIPVLGVALAFTACESDLDGATYNAETAQAAVLSDLTTTNYVLESRNSENVAFTLEWTKPDLGYPAIVTTTIDLDLAGKDFSHARSLASVTTATSQEVTVGSLNSAIINLLHDYGIEEDFSARNFEIRLASSISQAKEPLYSNVLTLNITPYSMDIQYPEIYIIGDYNGWAQDESQQSLFSFSEDGVNFEGIIDFNEKAASGFKLKGAIDNWDNGNWGTDGNAAAPDEEAASITLINDGGSGNISCYSHRFYHFSFNNSTLVLTMNRSFDALYLVGSAEGLTWDTSAAENQMNFDPETQRFYIDFTFSSDSPADGSGGIKFLTDTNTWLGLPGDAEEGTLGDGNNIQFKAGSYRIYVNMNNSKAMTYELNAEDFGAE</sequence>
<accession>A0A9D2A3G8</accession>
<dbReference type="EMBL" id="DXCK01000070">
    <property type="protein sequence ID" value="HIZ01588.1"/>
    <property type="molecule type" value="Genomic_DNA"/>
</dbReference>
<dbReference type="AlphaFoldDB" id="A0A9D2A3G8"/>
<reference evidence="2" key="1">
    <citation type="journal article" date="2021" name="PeerJ">
        <title>Extensive microbial diversity within the chicken gut microbiome revealed by metagenomics and culture.</title>
        <authorList>
            <person name="Gilroy R."/>
            <person name="Ravi A."/>
            <person name="Getino M."/>
            <person name="Pursley I."/>
            <person name="Horton D.L."/>
            <person name="Alikhan N.F."/>
            <person name="Baker D."/>
            <person name="Gharbi K."/>
            <person name="Hall N."/>
            <person name="Watson M."/>
            <person name="Adriaenssens E.M."/>
            <person name="Foster-Nyarko E."/>
            <person name="Jarju S."/>
            <person name="Secka A."/>
            <person name="Antonio M."/>
            <person name="Oren A."/>
            <person name="Chaudhuri R.R."/>
            <person name="La Ragione R."/>
            <person name="Hildebrand F."/>
            <person name="Pallen M.J."/>
        </authorList>
    </citation>
    <scope>NUCLEOTIDE SEQUENCE</scope>
    <source>
        <strain evidence="2">ChiHjej12B11-24981</strain>
    </source>
</reference>
<gene>
    <name evidence="2" type="ORF">H9819_04945</name>
</gene>
<dbReference type="Gene3D" id="2.60.40.3620">
    <property type="match status" value="2"/>
</dbReference>
<reference evidence="2" key="2">
    <citation type="submission" date="2021-04" db="EMBL/GenBank/DDBJ databases">
        <authorList>
            <person name="Gilroy R."/>
        </authorList>
    </citation>
    <scope>NUCLEOTIDE SEQUENCE</scope>
    <source>
        <strain evidence="2">ChiHjej12B11-24981</strain>
    </source>
</reference>
<dbReference type="InterPro" id="IPR025970">
    <property type="entry name" value="SusE"/>
</dbReference>
<dbReference type="PROSITE" id="PS51257">
    <property type="entry name" value="PROKAR_LIPOPROTEIN"/>
    <property type="match status" value="1"/>
</dbReference>
<protein>
    <submittedName>
        <fullName evidence="2">SusE domain-containing protein</fullName>
    </submittedName>
</protein>
<evidence type="ECO:0000259" key="1">
    <source>
        <dbReference type="Pfam" id="PF14292"/>
    </source>
</evidence>